<dbReference type="AlphaFoldDB" id="A0A2N5VRN1"/>
<feature type="chain" id="PRO_5014620090" description="DUF7143 domain-containing protein" evidence="2">
    <location>
        <begin position="21"/>
        <end position="215"/>
    </location>
</feature>
<evidence type="ECO:0000313" key="4">
    <source>
        <dbReference type="EMBL" id="PLW52648.1"/>
    </source>
</evidence>
<dbReference type="PANTHER" id="PTHR37592:SF1">
    <property type="match status" value="1"/>
</dbReference>
<evidence type="ECO:0000313" key="5">
    <source>
        <dbReference type="Proteomes" id="UP000235388"/>
    </source>
</evidence>
<dbReference type="InterPro" id="IPR055567">
    <property type="entry name" value="DUF7143"/>
</dbReference>
<dbReference type="OrthoDB" id="2501656at2759"/>
<feature type="compositionally biased region" description="Basic and acidic residues" evidence="1">
    <location>
        <begin position="206"/>
        <end position="215"/>
    </location>
</feature>
<dbReference type="EMBL" id="PGCJ01000077">
    <property type="protein sequence ID" value="PLW52648.1"/>
    <property type="molecule type" value="Genomic_DNA"/>
</dbReference>
<keyword evidence="5" id="KW-1185">Reference proteome</keyword>
<feature type="domain" description="DUF7143" evidence="3">
    <location>
        <begin position="41"/>
        <end position="191"/>
    </location>
</feature>
<evidence type="ECO:0000256" key="2">
    <source>
        <dbReference type="SAM" id="SignalP"/>
    </source>
</evidence>
<keyword evidence="2" id="KW-0732">Signal</keyword>
<protein>
    <recommendedName>
        <fullName evidence="3">DUF7143 domain-containing protein</fullName>
    </recommendedName>
</protein>
<gene>
    <name evidence="4" type="ORF">PCANC_06312</name>
</gene>
<comment type="caution">
    <text evidence="4">The sequence shown here is derived from an EMBL/GenBank/DDBJ whole genome shotgun (WGS) entry which is preliminary data.</text>
</comment>
<feature type="signal peptide" evidence="2">
    <location>
        <begin position="1"/>
        <end position="20"/>
    </location>
</feature>
<evidence type="ECO:0000256" key="1">
    <source>
        <dbReference type="SAM" id="MobiDB-lite"/>
    </source>
</evidence>
<dbReference type="Proteomes" id="UP000235388">
    <property type="component" value="Unassembled WGS sequence"/>
</dbReference>
<sequence length="215" mass="24156">MLKIAFSIFLTLLLVQAAAAFPLEHHHTNDHHHDHEKPCFMTGPFPVPKHVKTDMKVECLKGKQPFKDVPDVSFRHLNYSFMDFQQKPALSPVGYALEFFTPQTRNAAMTEALETVLTIYDATNAGLRSWGKEKKEDVKKIKGPCFYLGFQRAISLGKMDLASHLLGKVLKNCVGCKHGEREKVIAIAKQHHVKVPESAETAHTGGDSHHINHKN</sequence>
<accession>A0A2N5VRN1</accession>
<dbReference type="PANTHER" id="PTHR37592">
    <property type="match status" value="1"/>
</dbReference>
<evidence type="ECO:0000259" key="3">
    <source>
        <dbReference type="Pfam" id="PF23631"/>
    </source>
</evidence>
<reference evidence="4 5" key="1">
    <citation type="submission" date="2017-11" db="EMBL/GenBank/DDBJ databases">
        <title>De novo assembly and phasing of dikaryotic genomes from two isolates of Puccinia coronata f. sp. avenae, the causal agent of oat crown rust.</title>
        <authorList>
            <person name="Miller M.E."/>
            <person name="Zhang Y."/>
            <person name="Omidvar V."/>
            <person name="Sperschneider J."/>
            <person name="Schwessinger B."/>
            <person name="Raley C."/>
            <person name="Palmer J.M."/>
            <person name="Garnica D."/>
            <person name="Upadhyaya N."/>
            <person name="Rathjen J."/>
            <person name="Taylor J.M."/>
            <person name="Park R.F."/>
            <person name="Dodds P.N."/>
            <person name="Hirsch C.D."/>
            <person name="Kianian S.F."/>
            <person name="Figueroa M."/>
        </authorList>
    </citation>
    <scope>NUCLEOTIDE SEQUENCE [LARGE SCALE GENOMIC DNA]</scope>
    <source>
        <strain evidence="4">12NC29</strain>
    </source>
</reference>
<proteinExistence type="predicted"/>
<feature type="region of interest" description="Disordered" evidence="1">
    <location>
        <begin position="195"/>
        <end position="215"/>
    </location>
</feature>
<name>A0A2N5VRN1_9BASI</name>
<dbReference type="Pfam" id="PF23631">
    <property type="entry name" value="DUF7143"/>
    <property type="match status" value="1"/>
</dbReference>
<organism evidence="4 5">
    <name type="scientific">Puccinia coronata f. sp. avenae</name>
    <dbReference type="NCBI Taxonomy" id="200324"/>
    <lineage>
        <taxon>Eukaryota</taxon>
        <taxon>Fungi</taxon>
        <taxon>Dikarya</taxon>
        <taxon>Basidiomycota</taxon>
        <taxon>Pucciniomycotina</taxon>
        <taxon>Pucciniomycetes</taxon>
        <taxon>Pucciniales</taxon>
        <taxon>Pucciniaceae</taxon>
        <taxon>Puccinia</taxon>
    </lineage>
</organism>